<dbReference type="PANTHER" id="PTHR38479:SF2">
    <property type="entry name" value="WINGED HELIX DNA-BINDING DOMAIN-CONTAINING PROTEIN"/>
    <property type="match status" value="1"/>
</dbReference>
<proteinExistence type="predicted"/>
<dbReference type="InterPro" id="IPR009351">
    <property type="entry name" value="AlkZ-like"/>
</dbReference>
<gene>
    <name evidence="1" type="ORF">HPS54_09530</name>
</gene>
<keyword evidence="2" id="KW-1185">Reference proteome</keyword>
<organism evidence="1 2">
    <name type="scientific">Xylanibacter caecicola</name>
    <dbReference type="NCBI Taxonomy" id="2736294"/>
    <lineage>
        <taxon>Bacteria</taxon>
        <taxon>Pseudomonadati</taxon>
        <taxon>Bacteroidota</taxon>
        <taxon>Bacteroidia</taxon>
        <taxon>Bacteroidales</taxon>
        <taxon>Prevotellaceae</taxon>
        <taxon>Xylanibacter</taxon>
    </lineage>
</organism>
<dbReference type="PANTHER" id="PTHR38479">
    <property type="entry name" value="LMO0824 PROTEIN"/>
    <property type="match status" value="1"/>
</dbReference>
<dbReference type="EMBL" id="JABKKJ010000017">
    <property type="protein sequence ID" value="NPE25750.1"/>
    <property type="molecule type" value="Genomic_DNA"/>
</dbReference>
<keyword evidence="1" id="KW-0238">DNA-binding</keyword>
<name>A0ABX2B4X9_9BACT</name>
<dbReference type="Proteomes" id="UP000820977">
    <property type="component" value="Unassembled WGS sequence"/>
</dbReference>
<protein>
    <submittedName>
        <fullName evidence="1">Winged helix DNA-binding domain-containing protein</fullName>
    </submittedName>
</protein>
<dbReference type="GO" id="GO:0003677">
    <property type="term" value="F:DNA binding"/>
    <property type="evidence" value="ECO:0007669"/>
    <property type="project" value="UniProtKB-KW"/>
</dbReference>
<sequence>MSILSHNATNSITSTPMSGTSLTAADIPRLRLLAQQLDSPRFDDPHDAVEWMGMVQAQDYKSMRWAVAMRTRQPSINAFRRAYNERRIIRTHLFRCTWQLVAAEDLHWMLSLCADRNRRAINSYLASHGHVISEKEYARFNRMMEEILQGHDSMRKEELTTALSERGFSTDEYRLSIYLRRAEIDGIICSGHLDERRNTYALIASRISSEAQSMPGREKAMALLAHKYFRSHSPATLRDFTWWTGLPVRECRRAISAIAAELTEHTIDGDTYYLHHDISNIATTPNNLSSTPHTLLLPPYDEYLIGYKSRHHVLEDDFRACAFSNNGIFRPVIVSNGHIVGNWHPRTDRLDFFRPEYRTNTTNARATYSRFAEL</sequence>
<dbReference type="Pfam" id="PF06224">
    <property type="entry name" value="AlkZ-like"/>
    <property type="match status" value="1"/>
</dbReference>
<reference evidence="1 2" key="1">
    <citation type="submission" date="2020-05" db="EMBL/GenBank/DDBJ databases">
        <title>Distinct polysaccharide utilization as determinants for interspecies competition between intestinal Prevotella spp.</title>
        <authorList>
            <person name="Galvez E.J.C."/>
            <person name="Iljazovic A."/>
            <person name="Strowig T."/>
        </authorList>
    </citation>
    <scope>NUCLEOTIDE SEQUENCE [LARGE SCALE GENOMIC DNA]</scope>
    <source>
        <strain evidence="1 2">PCHR</strain>
    </source>
</reference>
<evidence type="ECO:0000313" key="2">
    <source>
        <dbReference type="Proteomes" id="UP000820977"/>
    </source>
</evidence>
<dbReference type="RefSeq" id="WP_172345216.1">
    <property type="nucleotide sequence ID" value="NZ_CASYYZ010000011.1"/>
</dbReference>
<accession>A0ABX2B4X9</accession>
<evidence type="ECO:0000313" key="1">
    <source>
        <dbReference type="EMBL" id="NPE25750.1"/>
    </source>
</evidence>
<comment type="caution">
    <text evidence="1">The sequence shown here is derived from an EMBL/GenBank/DDBJ whole genome shotgun (WGS) entry which is preliminary data.</text>
</comment>